<feature type="transmembrane region" description="Helical" evidence="1">
    <location>
        <begin position="12"/>
        <end position="29"/>
    </location>
</feature>
<evidence type="ECO:0000256" key="1">
    <source>
        <dbReference type="SAM" id="Phobius"/>
    </source>
</evidence>
<accession>A0A9J6QP55</accession>
<name>A0A9J6QP55_9FIRM</name>
<keyword evidence="1" id="KW-0812">Transmembrane</keyword>
<feature type="transmembrane region" description="Helical" evidence="1">
    <location>
        <begin position="81"/>
        <end position="100"/>
    </location>
</feature>
<keyword evidence="1" id="KW-1133">Transmembrane helix</keyword>
<sequence>MKYKPLKKTIGIKLLTGIILIVYVINRMYTCAITAAQLEIIPFMACCIVIVMAGFALAAACEYFANKKRAHPISGAPLKQLVEGVFVTVVIIIICIIIYVI</sequence>
<dbReference type="RefSeq" id="WP_253020049.1">
    <property type="nucleotide sequence ID" value="NZ_JAJAGH010000014.1"/>
</dbReference>
<comment type="caution">
    <text evidence="2">The sequence shown here is derived from an EMBL/GenBank/DDBJ whole genome shotgun (WGS) entry which is preliminary data.</text>
</comment>
<protein>
    <submittedName>
        <fullName evidence="2">Uncharacterized protein</fullName>
    </submittedName>
</protein>
<evidence type="ECO:0000313" key="2">
    <source>
        <dbReference type="EMBL" id="MCU7379144.1"/>
    </source>
</evidence>
<feature type="transmembrane region" description="Helical" evidence="1">
    <location>
        <begin position="41"/>
        <end position="60"/>
    </location>
</feature>
<proteinExistence type="predicted"/>
<organism evidence="2 3">
    <name type="scientific">Hominibacterium faecale</name>
    <dbReference type="NCBI Taxonomy" id="2839743"/>
    <lineage>
        <taxon>Bacteria</taxon>
        <taxon>Bacillati</taxon>
        <taxon>Bacillota</taxon>
        <taxon>Clostridia</taxon>
        <taxon>Peptostreptococcales</taxon>
        <taxon>Anaerovoracaceae</taxon>
        <taxon>Hominibacterium</taxon>
    </lineage>
</organism>
<reference evidence="2" key="1">
    <citation type="submission" date="2022-09" db="EMBL/GenBank/DDBJ databases">
        <title>Culturomic study of gut microbiota in children with autism spectrum disorder.</title>
        <authorList>
            <person name="Efimov B.A."/>
            <person name="Chaplin A.V."/>
            <person name="Sokolova S.R."/>
            <person name="Pikina A.P."/>
            <person name="Korzhanova M."/>
            <person name="Belova V."/>
            <person name="Korostin D."/>
        </authorList>
    </citation>
    <scope>NUCLEOTIDE SEQUENCE</scope>
    <source>
        <strain evidence="2">ASD5510</strain>
    </source>
</reference>
<keyword evidence="1" id="KW-0472">Membrane</keyword>
<dbReference type="AlphaFoldDB" id="A0A9J6QP55"/>
<dbReference type="EMBL" id="JAOSHN010000005">
    <property type="protein sequence ID" value="MCU7379144.1"/>
    <property type="molecule type" value="Genomic_DNA"/>
</dbReference>
<evidence type="ECO:0000313" key="3">
    <source>
        <dbReference type="Proteomes" id="UP001065549"/>
    </source>
</evidence>
<keyword evidence="3" id="KW-1185">Reference proteome</keyword>
<gene>
    <name evidence="2" type="ORF">OBO34_12385</name>
</gene>
<dbReference type="Proteomes" id="UP001065549">
    <property type="component" value="Unassembled WGS sequence"/>
</dbReference>